<reference evidence="2 3" key="1">
    <citation type="submission" date="2018-09" db="EMBL/GenBank/DDBJ databases">
        <title>Paenibacillus aracenensis nov. sp. isolated from a cave in southern Spain.</title>
        <authorList>
            <person name="Jurado V."/>
            <person name="Gutierrez-Patricio S."/>
            <person name="Gonzalez-Pimentel J.L."/>
            <person name="Miller A.Z."/>
            <person name="Laiz L."/>
            <person name="Saiz-Jimenez C."/>
        </authorList>
    </citation>
    <scope>NUCLEOTIDE SEQUENCE [LARGE SCALE GENOMIC DNA]</scope>
    <source>
        <strain evidence="2 3">DSM 22867</strain>
    </source>
</reference>
<evidence type="ECO:0000256" key="1">
    <source>
        <dbReference type="SAM" id="MobiDB-lite"/>
    </source>
</evidence>
<dbReference type="Proteomes" id="UP000266482">
    <property type="component" value="Unassembled WGS sequence"/>
</dbReference>
<gene>
    <name evidence="2" type="ORF">D3P08_01670</name>
</gene>
<protein>
    <submittedName>
        <fullName evidence="2">Uncharacterized protein</fullName>
    </submittedName>
</protein>
<accession>A0A3A1VP44</accession>
<proteinExistence type="predicted"/>
<evidence type="ECO:0000313" key="3">
    <source>
        <dbReference type="Proteomes" id="UP000266482"/>
    </source>
</evidence>
<evidence type="ECO:0000313" key="2">
    <source>
        <dbReference type="EMBL" id="RIX60303.1"/>
    </source>
</evidence>
<sequence>MHTDDFPVAGSSQSMMPDRPNTFAEDGNLRRKLSSIAIWDLEYIVPVAMYFLRCASDQQLVA</sequence>
<comment type="caution">
    <text evidence="2">The sequence shown here is derived from an EMBL/GenBank/DDBJ whole genome shotgun (WGS) entry which is preliminary data.</text>
</comment>
<name>A0A3A1VP44_9BACL</name>
<feature type="region of interest" description="Disordered" evidence="1">
    <location>
        <begin position="1"/>
        <end position="24"/>
    </location>
</feature>
<dbReference type="AlphaFoldDB" id="A0A3A1VP44"/>
<organism evidence="2 3">
    <name type="scientific">Paenibacillus nanensis</name>
    <dbReference type="NCBI Taxonomy" id="393251"/>
    <lineage>
        <taxon>Bacteria</taxon>
        <taxon>Bacillati</taxon>
        <taxon>Bacillota</taxon>
        <taxon>Bacilli</taxon>
        <taxon>Bacillales</taxon>
        <taxon>Paenibacillaceae</taxon>
        <taxon>Paenibacillus</taxon>
    </lineage>
</organism>
<keyword evidence="3" id="KW-1185">Reference proteome</keyword>
<dbReference type="EMBL" id="QXQA01000001">
    <property type="protein sequence ID" value="RIX60303.1"/>
    <property type="molecule type" value="Genomic_DNA"/>
</dbReference>